<proteinExistence type="predicted"/>
<keyword evidence="4" id="KW-1185">Reference proteome</keyword>
<reference evidence="3 4" key="1">
    <citation type="journal article" date="2011" name="Proc. Natl. Acad. Sci. U.S.A.">
        <title>Comparative genomics of xylose-fermenting fungi for enhanced biofuel production.</title>
        <authorList>
            <person name="Wohlbach D.J."/>
            <person name="Kuo A."/>
            <person name="Sato T.K."/>
            <person name="Potts K.M."/>
            <person name="Salamov A.A."/>
            <person name="LaButti K.M."/>
            <person name="Sun H."/>
            <person name="Clum A."/>
            <person name="Pangilinan J.L."/>
            <person name="Lindquist E.A."/>
            <person name="Lucas S."/>
            <person name="Lapidus A."/>
            <person name="Jin M."/>
            <person name="Gunawan C."/>
            <person name="Balan V."/>
            <person name="Dale B.E."/>
            <person name="Jeffries T.W."/>
            <person name="Zinkel R."/>
            <person name="Barry K.W."/>
            <person name="Grigoriev I.V."/>
            <person name="Gasch A.P."/>
        </authorList>
    </citation>
    <scope>NUCLEOTIDE SEQUENCE [LARGE SCALE GENOMIC DNA]</scope>
    <source>
        <strain evidence="4">NRRL Y-27907 / 11-Y1</strain>
    </source>
</reference>
<feature type="region of interest" description="Disordered" evidence="1">
    <location>
        <begin position="104"/>
        <end position="156"/>
    </location>
</feature>
<dbReference type="KEGG" id="spaa:SPAPADRAFT_135310"/>
<organism evidence="4">
    <name type="scientific">Spathaspora passalidarum (strain NRRL Y-27907 / 11-Y1)</name>
    <dbReference type="NCBI Taxonomy" id="619300"/>
    <lineage>
        <taxon>Eukaryota</taxon>
        <taxon>Fungi</taxon>
        <taxon>Dikarya</taxon>
        <taxon>Ascomycota</taxon>
        <taxon>Saccharomycotina</taxon>
        <taxon>Pichiomycetes</taxon>
        <taxon>Debaryomycetaceae</taxon>
        <taxon>Spathaspora</taxon>
    </lineage>
</organism>
<dbReference type="STRING" id="619300.G3AHB9"/>
<dbReference type="EMBL" id="GL996500">
    <property type="protein sequence ID" value="EGW34083.1"/>
    <property type="molecule type" value="Genomic_DNA"/>
</dbReference>
<dbReference type="PROSITE" id="PS50086">
    <property type="entry name" value="TBC_RABGAP"/>
    <property type="match status" value="1"/>
</dbReference>
<dbReference type="AlphaFoldDB" id="G3AHB9"/>
<dbReference type="SMART" id="SM00164">
    <property type="entry name" value="TBC"/>
    <property type="match status" value="1"/>
</dbReference>
<dbReference type="Gene3D" id="1.10.472.80">
    <property type="entry name" value="Ypt/Rab-GAP domain of gyp1p, domain 3"/>
    <property type="match status" value="1"/>
</dbReference>
<dbReference type="PANTHER" id="PTHR22957:SF27">
    <property type="entry name" value="TBC1 DOMAIN FAMILY MEMBER 13"/>
    <property type="match status" value="1"/>
</dbReference>
<feature type="compositionally biased region" description="Low complexity" evidence="1">
    <location>
        <begin position="139"/>
        <end position="156"/>
    </location>
</feature>
<dbReference type="InParanoid" id="G3AHB9"/>
<dbReference type="Proteomes" id="UP000000709">
    <property type="component" value="Unassembled WGS sequence"/>
</dbReference>
<dbReference type="RefSeq" id="XP_007373667.1">
    <property type="nucleotide sequence ID" value="XM_007373605.1"/>
</dbReference>
<dbReference type="Gene3D" id="1.10.8.270">
    <property type="entry name" value="putative rabgap domain of human tbc1 domain family member 14 like domains"/>
    <property type="match status" value="1"/>
</dbReference>
<dbReference type="GeneID" id="18869882"/>
<evidence type="ECO:0000313" key="3">
    <source>
        <dbReference type="EMBL" id="EGW34083.1"/>
    </source>
</evidence>
<protein>
    <recommendedName>
        <fullName evidence="2">Rab-GAP TBC domain-containing protein</fullName>
    </recommendedName>
</protein>
<dbReference type="GO" id="GO:0005096">
    <property type="term" value="F:GTPase activator activity"/>
    <property type="evidence" value="ECO:0007669"/>
    <property type="project" value="TreeGrafter"/>
</dbReference>
<dbReference type="Pfam" id="PF00566">
    <property type="entry name" value="RabGAP-TBC"/>
    <property type="match status" value="1"/>
</dbReference>
<dbReference type="InterPro" id="IPR035969">
    <property type="entry name" value="Rab-GAP_TBC_sf"/>
</dbReference>
<dbReference type="eggNOG" id="KOG1091">
    <property type="taxonomic scope" value="Eukaryota"/>
</dbReference>
<gene>
    <name evidence="3" type="ORF">SPAPADRAFT_135310</name>
</gene>
<evidence type="ECO:0000259" key="2">
    <source>
        <dbReference type="PROSITE" id="PS50086"/>
    </source>
</evidence>
<dbReference type="FunCoup" id="G3AHB9">
    <property type="interactions" value="35"/>
</dbReference>
<dbReference type="PANTHER" id="PTHR22957">
    <property type="entry name" value="TBC1 DOMAIN FAMILY MEMBER GTPASE-ACTIVATING PROTEIN"/>
    <property type="match status" value="1"/>
</dbReference>
<evidence type="ECO:0000256" key="1">
    <source>
        <dbReference type="SAM" id="MobiDB-lite"/>
    </source>
</evidence>
<dbReference type="OMA" id="WIIRYLR"/>
<accession>G3AHB9</accession>
<name>G3AHB9_SPAPN</name>
<dbReference type="InterPro" id="IPR000195">
    <property type="entry name" value="Rab-GAP-TBC_dom"/>
</dbReference>
<feature type="compositionally biased region" description="Polar residues" evidence="1">
    <location>
        <begin position="111"/>
        <end position="128"/>
    </location>
</feature>
<dbReference type="GO" id="GO:0006886">
    <property type="term" value="P:intracellular protein transport"/>
    <property type="evidence" value="ECO:0007669"/>
    <property type="project" value="TreeGrafter"/>
</dbReference>
<dbReference type="HOGENOM" id="CLU_042943_0_0_1"/>
<feature type="domain" description="Rab-GAP TBC" evidence="2">
    <location>
        <begin position="37"/>
        <end position="343"/>
    </location>
</feature>
<sequence>MLKENEIIQHVLLTINKTKGNLETFKSGIVNGDYTSQTPFFTRTLVWKVCLITNSLNINEWESRLHDSRVVYHQLTKRGDMQVPWWELSCDHYFYKTKEESTHRTLRRTHSQSGSVRQIPQRQSSVKNSLARVRANDDPLSTSRSSTPSPSEVTPTEQDIELLEAIILDIDRLFPGEDFFQPNQPHSLSVKRQLIEILYVWSKCNLGYKQGIHEILGLIYHSLYKESIPIPQTNTISVDDLKILKLYDSNYLSHDLFTILNAFLMKSGAFAKFYENESNLLTTIDDFNIKLMKIDQFIHYNLTAKLKLESQLWIIRYLRLVLLREIIDLETTASLWDKLVASPAIMPDLVLFMIIQLLIQIKTDLIASDFSECLSLLLHYPTGKITHNPADFINNLYKDSFKLYEYRNDDLKLYEYGNKLNAKYNPNLKISMSYTSSGRSSISSINSNGSRASTEVHGGPSLDTKAEKLQFEKMRLEMRLKKKAQSMLRPRE</sequence>
<dbReference type="OrthoDB" id="27140at2759"/>
<dbReference type="SUPFAM" id="SSF47923">
    <property type="entry name" value="Ypt/Rab-GAP domain of gyp1p"/>
    <property type="match status" value="2"/>
</dbReference>
<evidence type="ECO:0000313" key="4">
    <source>
        <dbReference type="Proteomes" id="UP000000709"/>
    </source>
</evidence>